<evidence type="ECO:0000256" key="2">
    <source>
        <dbReference type="ARBA" id="ARBA00022908"/>
    </source>
</evidence>
<dbReference type="InterPro" id="IPR013762">
    <property type="entry name" value="Integrase-like_cat_sf"/>
</dbReference>
<dbReference type="InterPro" id="IPR038488">
    <property type="entry name" value="Integrase_DNA-bd_sf"/>
</dbReference>
<name>A0ABV7K6J8_9ALTE</name>
<dbReference type="PROSITE" id="PS51898">
    <property type="entry name" value="TYR_RECOMBINASE"/>
    <property type="match status" value="1"/>
</dbReference>
<keyword evidence="7" id="KW-1185">Reference proteome</keyword>
<dbReference type="RefSeq" id="WP_123324286.1">
    <property type="nucleotide sequence ID" value="NZ_JBHRSX010000102.1"/>
</dbReference>
<evidence type="ECO:0000313" key="6">
    <source>
        <dbReference type="EMBL" id="MFC3204599.1"/>
    </source>
</evidence>
<keyword evidence="3" id="KW-0238">DNA-binding</keyword>
<evidence type="ECO:0000259" key="5">
    <source>
        <dbReference type="PROSITE" id="PS51898"/>
    </source>
</evidence>
<dbReference type="SUPFAM" id="SSF56349">
    <property type="entry name" value="DNA breaking-rejoining enzymes"/>
    <property type="match status" value="1"/>
</dbReference>
<comment type="similarity">
    <text evidence="1">Belongs to the 'phage' integrase family.</text>
</comment>
<dbReference type="Gene3D" id="3.30.160.390">
    <property type="entry name" value="Integrase, DNA-binding domain"/>
    <property type="match status" value="1"/>
</dbReference>
<dbReference type="Proteomes" id="UP001595477">
    <property type="component" value="Unassembled WGS sequence"/>
</dbReference>
<evidence type="ECO:0000313" key="7">
    <source>
        <dbReference type="Proteomes" id="UP001595477"/>
    </source>
</evidence>
<protein>
    <submittedName>
        <fullName evidence="6">Tyrosine-type recombinase/integrase</fullName>
    </submittedName>
</protein>
<dbReference type="Pfam" id="PF00589">
    <property type="entry name" value="Phage_integrase"/>
    <property type="match status" value="1"/>
</dbReference>
<keyword evidence="2" id="KW-0229">DNA integration</keyword>
<dbReference type="InterPro" id="IPR050808">
    <property type="entry name" value="Phage_Integrase"/>
</dbReference>
<evidence type="ECO:0000256" key="1">
    <source>
        <dbReference type="ARBA" id="ARBA00008857"/>
    </source>
</evidence>
<comment type="caution">
    <text evidence="6">The sequence shown here is derived from an EMBL/GenBank/DDBJ whole genome shotgun (WGS) entry which is preliminary data.</text>
</comment>
<dbReference type="Gene3D" id="1.10.443.10">
    <property type="entry name" value="Intergrase catalytic core"/>
    <property type="match status" value="1"/>
</dbReference>
<gene>
    <name evidence="6" type="ORF">ACFOEW_22555</name>
</gene>
<dbReference type="InterPro" id="IPR002104">
    <property type="entry name" value="Integrase_catalytic"/>
</dbReference>
<dbReference type="Gene3D" id="1.10.150.130">
    <property type="match status" value="1"/>
</dbReference>
<evidence type="ECO:0000256" key="4">
    <source>
        <dbReference type="ARBA" id="ARBA00023172"/>
    </source>
</evidence>
<dbReference type="InterPro" id="IPR010998">
    <property type="entry name" value="Integrase_recombinase_N"/>
</dbReference>
<evidence type="ECO:0000256" key="3">
    <source>
        <dbReference type="ARBA" id="ARBA00023125"/>
    </source>
</evidence>
<dbReference type="PANTHER" id="PTHR30629">
    <property type="entry name" value="PROPHAGE INTEGRASE"/>
    <property type="match status" value="1"/>
</dbReference>
<reference evidence="7" key="1">
    <citation type="journal article" date="2019" name="Int. J. Syst. Evol. Microbiol.">
        <title>The Global Catalogue of Microorganisms (GCM) 10K type strain sequencing project: providing services to taxonomists for standard genome sequencing and annotation.</title>
        <authorList>
            <consortium name="The Broad Institute Genomics Platform"/>
            <consortium name="The Broad Institute Genome Sequencing Center for Infectious Disease"/>
            <person name="Wu L."/>
            <person name="Ma J."/>
        </authorList>
    </citation>
    <scope>NUCLEOTIDE SEQUENCE [LARGE SCALE GENOMIC DNA]</scope>
    <source>
        <strain evidence="7">KCTC 52449</strain>
    </source>
</reference>
<organism evidence="6 7">
    <name type="scientific">Alteromonas oceani</name>
    <dbReference type="NCBI Taxonomy" id="2071609"/>
    <lineage>
        <taxon>Bacteria</taxon>
        <taxon>Pseudomonadati</taxon>
        <taxon>Pseudomonadota</taxon>
        <taxon>Gammaproteobacteria</taxon>
        <taxon>Alteromonadales</taxon>
        <taxon>Alteromonadaceae</taxon>
        <taxon>Alteromonas/Salinimonas group</taxon>
        <taxon>Alteromonas</taxon>
    </lineage>
</organism>
<keyword evidence="4" id="KW-0233">DNA recombination</keyword>
<accession>A0ABV7K6J8</accession>
<feature type="domain" description="Tyr recombinase" evidence="5">
    <location>
        <begin position="202"/>
        <end position="386"/>
    </location>
</feature>
<proteinExistence type="inferred from homology"/>
<dbReference type="CDD" id="cd00796">
    <property type="entry name" value="INT_Rci_Hp1_C"/>
    <property type="match status" value="1"/>
</dbReference>
<dbReference type="InterPro" id="IPR011010">
    <property type="entry name" value="DNA_brk_join_enz"/>
</dbReference>
<dbReference type="EMBL" id="JBHRSX010000102">
    <property type="protein sequence ID" value="MFC3204599.1"/>
    <property type="molecule type" value="Genomic_DNA"/>
</dbReference>
<sequence length="394" mass="45196">MQKNNFPFTQIRVDKLKPADKTVVYSDTKQQNLKLSITPSGKSSYYARFKACGQSYNIRIGCVSVLTLDDARHRVIELMNYYRREAKQTSVRSMQYTIQRAFDVYFQNHLSFKPTKGNQQHSLSLNYNNHLKPIFGKLDVRELGTKLLAKSFKELGNRKGYAIHNKCVVVLKAMFNYCLEYEDDFPLEFNPAAKLKKMATVARTRYLSPKEANILITTLYENKHPVYTDMFLIALFTGARISNVKSMKWGEVKFEEKLWIVPAIKTKSKKTYFLPLTNHALHILQNRYNSRDPNVQFVFPSLRFSATGYATGGDHYWKDIIIKAGLHSTDRDCRLRQHDLRRTFATFQALAGVDIATISQTLGHADVKNTQIYAQISVGKARDAINKGFGIISS</sequence>
<dbReference type="PANTHER" id="PTHR30629:SF2">
    <property type="entry name" value="PROPHAGE INTEGRASE INTS-RELATED"/>
    <property type="match status" value="1"/>
</dbReference>